<feature type="region of interest" description="Disordered" evidence="2">
    <location>
        <begin position="1"/>
        <end position="153"/>
    </location>
</feature>
<dbReference type="Proteomes" id="UP000507245">
    <property type="component" value="Unassembled WGS sequence"/>
</dbReference>
<dbReference type="PANTHER" id="PTHR13683:SF750">
    <property type="entry name" value="ASPARTYL PROTEASE AED1"/>
    <property type="match status" value="1"/>
</dbReference>
<feature type="region of interest" description="Disordered" evidence="2">
    <location>
        <begin position="342"/>
        <end position="404"/>
    </location>
</feature>
<feature type="compositionally biased region" description="Pro residues" evidence="2">
    <location>
        <begin position="362"/>
        <end position="371"/>
    </location>
</feature>
<organism evidence="5 6">
    <name type="scientific">Prunus armeniaca</name>
    <name type="common">Apricot</name>
    <name type="synonym">Armeniaca vulgaris</name>
    <dbReference type="NCBI Taxonomy" id="36596"/>
    <lineage>
        <taxon>Eukaryota</taxon>
        <taxon>Viridiplantae</taxon>
        <taxon>Streptophyta</taxon>
        <taxon>Embryophyta</taxon>
        <taxon>Tracheophyta</taxon>
        <taxon>Spermatophyta</taxon>
        <taxon>Magnoliopsida</taxon>
        <taxon>eudicotyledons</taxon>
        <taxon>Gunneridae</taxon>
        <taxon>Pentapetalae</taxon>
        <taxon>rosids</taxon>
        <taxon>fabids</taxon>
        <taxon>Rosales</taxon>
        <taxon>Rosaceae</taxon>
        <taxon>Amygdaloideae</taxon>
        <taxon>Amygdaleae</taxon>
        <taxon>Prunus</taxon>
    </lineage>
</organism>
<dbReference type="Gene3D" id="2.40.70.10">
    <property type="entry name" value="Acid Proteases"/>
    <property type="match status" value="2"/>
</dbReference>
<evidence type="ECO:0000259" key="4">
    <source>
        <dbReference type="Pfam" id="PF14543"/>
    </source>
</evidence>
<feature type="compositionally biased region" description="Pro residues" evidence="2">
    <location>
        <begin position="144"/>
        <end position="153"/>
    </location>
</feature>
<evidence type="ECO:0008006" key="7">
    <source>
        <dbReference type="Google" id="ProtNLM"/>
    </source>
</evidence>
<dbReference type="EMBL" id="CAEKKB010000001">
    <property type="protein sequence ID" value="CAB4296505.1"/>
    <property type="molecule type" value="Genomic_DNA"/>
</dbReference>
<dbReference type="InterPro" id="IPR032861">
    <property type="entry name" value="TAXi_N"/>
</dbReference>
<dbReference type="SUPFAM" id="SSF50630">
    <property type="entry name" value="Acid proteases"/>
    <property type="match status" value="1"/>
</dbReference>
<dbReference type="GO" id="GO:0006508">
    <property type="term" value="P:proteolysis"/>
    <property type="evidence" value="ECO:0007669"/>
    <property type="project" value="InterPro"/>
</dbReference>
<name>A0A6J5W9D7_PRUAR</name>
<evidence type="ECO:0000313" key="5">
    <source>
        <dbReference type="EMBL" id="CAB4296505.1"/>
    </source>
</evidence>
<evidence type="ECO:0000256" key="2">
    <source>
        <dbReference type="SAM" id="MobiDB-lite"/>
    </source>
</evidence>
<feature type="compositionally biased region" description="Polar residues" evidence="2">
    <location>
        <begin position="1"/>
        <end position="14"/>
    </location>
</feature>
<feature type="compositionally biased region" description="Low complexity" evidence="2">
    <location>
        <begin position="134"/>
        <end position="143"/>
    </location>
</feature>
<dbReference type="AlphaFoldDB" id="A0A6J5W9D7"/>
<feature type="compositionally biased region" description="Low complexity" evidence="2">
    <location>
        <begin position="471"/>
        <end position="484"/>
    </location>
</feature>
<protein>
    <recommendedName>
        <fullName evidence="7">Peptidase A1 domain-containing protein</fullName>
    </recommendedName>
</protein>
<reference evidence="6" key="1">
    <citation type="journal article" date="2020" name="Genome Biol.">
        <title>Gamete binning: chromosome-level and haplotype-resolved genome assembly enabled by high-throughput single-cell sequencing of gamete genomes.</title>
        <authorList>
            <person name="Campoy J.A."/>
            <person name="Sun H."/>
            <person name="Goel M."/>
            <person name="Jiao W.-B."/>
            <person name="Folz-Donahue K."/>
            <person name="Wang N."/>
            <person name="Rubio M."/>
            <person name="Liu C."/>
            <person name="Kukat C."/>
            <person name="Ruiz D."/>
            <person name="Huettel B."/>
            <person name="Schneeberger K."/>
        </authorList>
    </citation>
    <scope>NUCLEOTIDE SEQUENCE [LARGE SCALE GENOMIC DNA]</scope>
    <source>
        <strain evidence="6">cv. Rojo Pasion</strain>
    </source>
</reference>
<feature type="region of interest" description="Disordered" evidence="2">
    <location>
        <begin position="424"/>
        <end position="484"/>
    </location>
</feature>
<feature type="compositionally biased region" description="Low complexity" evidence="2">
    <location>
        <begin position="107"/>
        <end position="122"/>
    </location>
</feature>
<evidence type="ECO:0000313" key="6">
    <source>
        <dbReference type="Proteomes" id="UP000507245"/>
    </source>
</evidence>
<comment type="similarity">
    <text evidence="1">Belongs to the peptidase A1 family.</text>
</comment>
<feature type="compositionally biased region" description="Low complexity" evidence="2">
    <location>
        <begin position="80"/>
        <end position="100"/>
    </location>
</feature>
<dbReference type="InterPro" id="IPR021109">
    <property type="entry name" value="Peptidase_aspartic_dom_sf"/>
</dbReference>
<dbReference type="InterPro" id="IPR032799">
    <property type="entry name" value="TAXi_C"/>
</dbReference>
<evidence type="ECO:0000259" key="3">
    <source>
        <dbReference type="Pfam" id="PF14541"/>
    </source>
</evidence>
<evidence type="ECO:0000256" key="1">
    <source>
        <dbReference type="ARBA" id="ARBA00007447"/>
    </source>
</evidence>
<keyword evidence="6" id="KW-1185">Reference proteome</keyword>
<dbReference type="Pfam" id="PF14543">
    <property type="entry name" value="TAXi_N"/>
    <property type="match status" value="1"/>
</dbReference>
<feature type="domain" description="Xylanase inhibitor N-terminal" evidence="4">
    <location>
        <begin position="149"/>
        <end position="215"/>
    </location>
</feature>
<dbReference type="GO" id="GO:0004190">
    <property type="term" value="F:aspartic-type endopeptidase activity"/>
    <property type="evidence" value="ECO:0007669"/>
    <property type="project" value="InterPro"/>
</dbReference>
<feature type="compositionally biased region" description="Low complexity" evidence="2">
    <location>
        <begin position="33"/>
        <end position="50"/>
    </location>
</feature>
<sequence>MGHAPNSTNHQKLQPQLVMKNTMLKSSSKTKPESTQSTPASTTTTTKTHSPNPPPPPSPPSLVSLLAQGTTLSPSALVHPPTNSPSSSTPAATSPGPNASHVLGLVTTRLSPSSTLLSPPHTKTSHVPPPRVLSSHPPASNTTAPPPTPPASMPPSFLFGCGLDNEGLFSGSAGLLGLGRSSISLVEQSANKYNRFFSYCLPSTSSSTGHLTFGDGGSPNGVKFTKLITSSQSESAASLYGLDLAGINVGGSQLSIAPSVFPSSGTIIDSGTVIKRLPATAYAVLRGAFQEAMKNYTLTMGDSLLDTCYDFSCLDTVSYSKIAFVFGDGLTVDLDACANCKTKPESTQSTPASTTESTTHSPNPPPPPSQPSPVSFWVQETTLSPSASARQPSNSPSSLIPVATSPGPNAAHVFDLVTDRASPSSTLLSLPHTKNYPVHPPRVLNSHLPSSNTVAPPPRPPAFTASGTETGPSPSGISPKKSLH</sequence>
<dbReference type="PANTHER" id="PTHR13683">
    <property type="entry name" value="ASPARTYL PROTEASES"/>
    <property type="match status" value="1"/>
</dbReference>
<dbReference type="OrthoDB" id="2747330at2759"/>
<gene>
    <name evidence="5" type="ORF">ORAREDHAP_LOCUS8117</name>
</gene>
<feature type="domain" description="Xylanase inhibitor C-terminal" evidence="3">
    <location>
        <begin position="240"/>
        <end position="334"/>
    </location>
</feature>
<feature type="compositionally biased region" description="Pro residues" evidence="2">
    <location>
        <begin position="51"/>
        <end position="60"/>
    </location>
</feature>
<proteinExistence type="inferred from homology"/>
<dbReference type="InterPro" id="IPR001461">
    <property type="entry name" value="Aspartic_peptidase_A1"/>
</dbReference>
<feature type="compositionally biased region" description="Polar residues" evidence="2">
    <location>
        <begin position="378"/>
        <end position="398"/>
    </location>
</feature>
<accession>A0A6J5W9D7</accession>
<dbReference type="Pfam" id="PF14541">
    <property type="entry name" value="TAXi_C"/>
    <property type="match status" value="1"/>
</dbReference>